<dbReference type="Proteomes" id="UP000199309">
    <property type="component" value="Unassembled WGS sequence"/>
</dbReference>
<dbReference type="OrthoDB" id="1751802at2"/>
<evidence type="ECO:0000313" key="2">
    <source>
        <dbReference type="Proteomes" id="UP000199309"/>
    </source>
</evidence>
<dbReference type="STRING" id="349095.SAMN05660299_01920"/>
<name>A0A1G9XUX0_9FIRM</name>
<dbReference type="EMBL" id="FNHQ01000019">
    <property type="protein sequence ID" value="SDN00033.1"/>
    <property type="molecule type" value="Genomic_DNA"/>
</dbReference>
<accession>A0A1G9XUX0</accession>
<dbReference type="RefSeq" id="WP_091651122.1">
    <property type="nucleotide sequence ID" value="NZ_FNHQ01000019.1"/>
</dbReference>
<gene>
    <name evidence="1" type="ORF">SAMN05660299_01920</name>
</gene>
<evidence type="ECO:0000313" key="1">
    <source>
        <dbReference type="EMBL" id="SDN00033.1"/>
    </source>
</evidence>
<protein>
    <submittedName>
        <fullName evidence="1">Uncharacterized protein</fullName>
    </submittedName>
</protein>
<proteinExistence type="predicted"/>
<sequence length="80" mass="9086">MDTIYKEISSSSVKLEIKDTKTGKIFIRELPIDYYENSYCLRLKGEGLDGKPVEMIFYSKEGVDKLKDLTGSGPDKDNCK</sequence>
<keyword evidence="2" id="KW-1185">Reference proteome</keyword>
<dbReference type="AlphaFoldDB" id="A0A1G9XUX0"/>
<organism evidence="1 2">
    <name type="scientific">Megasphaera paucivorans</name>
    <dbReference type="NCBI Taxonomy" id="349095"/>
    <lineage>
        <taxon>Bacteria</taxon>
        <taxon>Bacillati</taxon>
        <taxon>Bacillota</taxon>
        <taxon>Negativicutes</taxon>
        <taxon>Veillonellales</taxon>
        <taxon>Veillonellaceae</taxon>
        <taxon>Megasphaera</taxon>
    </lineage>
</organism>
<reference evidence="1 2" key="1">
    <citation type="submission" date="2016-10" db="EMBL/GenBank/DDBJ databases">
        <authorList>
            <person name="de Groot N.N."/>
        </authorList>
    </citation>
    <scope>NUCLEOTIDE SEQUENCE [LARGE SCALE GENOMIC DNA]</scope>
    <source>
        <strain evidence="1 2">DSM 16981</strain>
    </source>
</reference>